<protein>
    <submittedName>
        <fullName evidence="3">Uncharacterized protein</fullName>
    </submittedName>
</protein>
<evidence type="ECO:0000256" key="1">
    <source>
        <dbReference type="SAM" id="Coils"/>
    </source>
</evidence>
<reference evidence="3 4" key="1">
    <citation type="submission" date="2016-03" db="EMBL/GenBank/DDBJ databases">
        <authorList>
            <person name="Ploux O."/>
        </authorList>
    </citation>
    <scope>NUCLEOTIDE SEQUENCE [LARGE SCALE GENOMIC DNA]</scope>
    <source>
        <strain evidence="3 4">URUG2</strain>
    </source>
</reference>
<feature type="compositionally biased region" description="Basic and acidic residues" evidence="2">
    <location>
        <begin position="33"/>
        <end position="59"/>
    </location>
</feature>
<evidence type="ECO:0000313" key="4">
    <source>
        <dbReference type="Proteomes" id="UP000225277"/>
    </source>
</evidence>
<gene>
    <name evidence="3" type="ORF">RCC_04470</name>
</gene>
<keyword evidence="4" id="KW-1185">Reference proteome</keyword>
<dbReference type="GeneID" id="35599644"/>
<accession>A0A2D3V511</accession>
<feature type="compositionally biased region" description="Basic and acidic residues" evidence="2">
    <location>
        <begin position="75"/>
        <end position="90"/>
    </location>
</feature>
<proteinExistence type="predicted"/>
<keyword evidence="1" id="KW-0175">Coiled coil</keyword>
<dbReference type="Proteomes" id="UP000225277">
    <property type="component" value="Unassembled WGS sequence"/>
</dbReference>
<dbReference type="AlphaFoldDB" id="A0A2D3V511"/>
<name>A0A2D3V511_9PEZI</name>
<feature type="region of interest" description="Disordered" evidence="2">
    <location>
        <begin position="21"/>
        <end position="93"/>
    </location>
</feature>
<organism evidence="3 4">
    <name type="scientific">Ramularia collo-cygni</name>
    <dbReference type="NCBI Taxonomy" id="112498"/>
    <lineage>
        <taxon>Eukaryota</taxon>
        <taxon>Fungi</taxon>
        <taxon>Dikarya</taxon>
        <taxon>Ascomycota</taxon>
        <taxon>Pezizomycotina</taxon>
        <taxon>Dothideomycetes</taxon>
        <taxon>Dothideomycetidae</taxon>
        <taxon>Mycosphaerellales</taxon>
        <taxon>Mycosphaerellaceae</taxon>
        <taxon>Ramularia</taxon>
    </lineage>
</organism>
<feature type="coiled-coil region" evidence="1">
    <location>
        <begin position="226"/>
        <end position="253"/>
    </location>
</feature>
<dbReference type="OrthoDB" id="5391053at2759"/>
<evidence type="ECO:0000256" key="2">
    <source>
        <dbReference type="SAM" id="MobiDB-lite"/>
    </source>
</evidence>
<evidence type="ECO:0000313" key="3">
    <source>
        <dbReference type="EMBL" id="CZT18626.1"/>
    </source>
</evidence>
<dbReference type="RefSeq" id="XP_023625516.1">
    <property type="nucleotide sequence ID" value="XM_023769748.1"/>
</dbReference>
<sequence length="534" mass="59907">MDGFGVNLVQKAQNSALRRWFNKQKSTPAQIDGVKHEPIEASRPVADHEAAKSSSHEGSEIEVVDGCAAQHRPGHRDQEPTPAGDMHEQFTPDDMLPLSVSDLDQPYFQPNGTLCERLGIGQDILTADVDAAEYTDFAGGIFNGFDSIKKCPVLLLTYESTLSIPKLLRFQREVLKQERQAHAKLESLSDYEIALANEIRNHKSLLAQYTEDDKSTAGTAEEPDRTENLQQELDNLERLLKGAENRRGTIEANLRRRRNLLQVYQTDVNQFLEVAFLGAQAIEAESDEDEEVAEVPEISVKEEYQKLLAQMQEINGTQVTEAPVTLTPHTTTDIFADTQTNKRSPEQQARTEASKALWEAREDLQYARVQFEQRNETRQRELNDTIALELRGEPVPFNSVEEFDLHWIQRFREITQELQAAEEGLSRAQAAAKTAGPALEYENQSSCFPDDPADGNAELMSNENDSPEVFAGDPRMIAWMDSLAHSGDPDFCEPNEVDKWGSGEEVDWCDSASAVACGSERKRIDAWKRSNSIL</sequence>
<dbReference type="EMBL" id="FJUY01000006">
    <property type="protein sequence ID" value="CZT18626.1"/>
    <property type="molecule type" value="Genomic_DNA"/>
</dbReference>